<dbReference type="Proteomes" id="UP000177625">
    <property type="component" value="Unassembled WGS sequence"/>
</dbReference>
<evidence type="ECO:0000256" key="1">
    <source>
        <dbReference type="SAM" id="MobiDB-lite"/>
    </source>
</evidence>
<dbReference type="AlphaFoldDB" id="A0A1E1MIU3"/>
<evidence type="ECO:0008006" key="4">
    <source>
        <dbReference type="Google" id="ProtNLM"/>
    </source>
</evidence>
<feature type="region of interest" description="Disordered" evidence="1">
    <location>
        <begin position="1"/>
        <end position="35"/>
    </location>
</feature>
<proteinExistence type="predicted"/>
<dbReference type="PANTHER" id="PTHR37807:SF3">
    <property type="entry name" value="OS07G0160300 PROTEIN"/>
    <property type="match status" value="1"/>
</dbReference>
<accession>A0A1E1MIU3</accession>
<protein>
    <recommendedName>
        <fullName evidence="4">ATP-binding protein</fullName>
    </recommendedName>
</protein>
<reference evidence="3" key="1">
    <citation type="submission" date="2016-03" db="EMBL/GenBank/DDBJ databases">
        <authorList>
            <person name="Guldener U."/>
        </authorList>
    </citation>
    <scope>NUCLEOTIDE SEQUENCE [LARGE SCALE GENOMIC DNA]</scope>
</reference>
<dbReference type="PANTHER" id="PTHR37807">
    <property type="entry name" value="OS07G0160300 PROTEIN"/>
    <property type="match status" value="1"/>
</dbReference>
<organism evidence="2 3">
    <name type="scientific">Rhynchosporium secalis</name>
    <name type="common">Barley scald fungus</name>
    <dbReference type="NCBI Taxonomy" id="38038"/>
    <lineage>
        <taxon>Eukaryota</taxon>
        <taxon>Fungi</taxon>
        <taxon>Dikarya</taxon>
        <taxon>Ascomycota</taxon>
        <taxon>Pezizomycotina</taxon>
        <taxon>Leotiomycetes</taxon>
        <taxon>Helotiales</taxon>
        <taxon>Ploettnerulaceae</taxon>
        <taxon>Rhynchosporium</taxon>
    </lineage>
</organism>
<name>A0A1E1MIU3_RHYSE</name>
<evidence type="ECO:0000313" key="3">
    <source>
        <dbReference type="Proteomes" id="UP000177625"/>
    </source>
</evidence>
<dbReference type="Gene3D" id="3.40.50.300">
    <property type="entry name" value="P-loop containing nucleotide triphosphate hydrolases"/>
    <property type="match status" value="1"/>
</dbReference>
<gene>
    <name evidence="2" type="ORF">RSE6_09801</name>
</gene>
<dbReference type="EMBL" id="FJVC01000363">
    <property type="protein sequence ID" value="CZT49020.1"/>
    <property type="molecule type" value="Genomic_DNA"/>
</dbReference>
<evidence type="ECO:0000313" key="2">
    <source>
        <dbReference type="EMBL" id="CZT49020.1"/>
    </source>
</evidence>
<dbReference type="Pfam" id="PF13671">
    <property type="entry name" value="AAA_33"/>
    <property type="match status" value="1"/>
</dbReference>
<sequence>MSYQPPPYNDAEQMRDRLSESLDTRDQSTSTDHDFPSHRKLFIQMSGAPGSGKSSMAKLLASAIDGIVIDHDILRFSFLDADFSFHQAAKHAYDLQWRLAEDFIKQGLAHSIIIDSTCNYLEVLNRGSFRAAQHNFTYWYIECTVDDIDLLDQRLRSRISMKSQRTGVDCSPASAPSAEDSRAIFRKWMDHPCRPNNNIIILDTTTNLKTLRDEALKQILKSQ</sequence>
<feature type="compositionally biased region" description="Basic and acidic residues" evidence="1">
    <location>
        <begin position="12"/>
        <end position="35"/>
    </location>
</feature>
<dbReference type="InterPro" id="IPR027417">
    <property type="entry name" value="P-loop_NTPase"/>
</dbReference>
<dbReference type="SUPFAM" id="SSF52540">
    <property type="entry name" value="P-loop containing nucleoside triphosphate hydrolases"/>
    <property type="match status" value="1"/>
</dbReference>
<keyword evidence="3" id="KW-1185">Reference proteome</keyword>